<reference evidence="3 4" key="1">
    <citation type="submission" date="2022-12" db="EMBL/GenBank/DDBJ databases">
        <title>Chromosome-level genome of Tegillarca granosa.</title>
        <authorList>
            <person name="Kim J."/>
        </authorList>
    </citation>
    <scope>NUCLEOTIDE SEQUENCE [LARGE SCALE GENOMIC DNA]</scope>
    <source>
        <strain evidence="3">Teg-2019</strain>
        <tissue evidence="3">Adductor muscle</tissue>
    </source>
</reference>
<protein>
    <recommendedName>
        <fullName evidence="2">SAP domain-containing protein</fullName>
    </recommendedName>
</protein>
<evidence type="ECO:0000313" key="4">
    <source>
        <dbReference type="Proteomes" id="UP001217089"/>
    </source>
</evidence>
<feature type="compositionally biased region" description="Basic and acidic residues" evidence="1">
    <location>
        <begin position="91"/>
        <end position="103"/>
    </location>
</feature>
<dbReference type="Proteomes" id="UP001217089">
    <property type="component" value="Unassembled WGS sequence"/>
</dbReference>
<feature type="region of interest" description="Disordered" evidence="1">
    <location>
        <begin position="584"/>
        <end position="650"/>
    </location>
</feature>
<organism evidence="3 4">
    <name type="scientific">Tegillarca granosa</name>
    <name type="common">Malaysian cockle</name>
    <name type="synonym">Anadara granosa</name>
    <dbReference type="NCBI Taxonomy" id="220873"/>
    <lineage>
        <taxon>Eukaryota</taxon>
        <taxon>Metazoa</taxon>
        <taxon>Spiralia</taxon>
        <taxon>Lophotrochozoa</taxon>
        <taxon>Mollusca</taxon>
        <taxon>Bivalvia</taxon>
        <taxon>Autobranchia</taxon>
        <taxon>Pteriomorphia</taxon>
        <taxon>Arcoida</taxon>
        <taxon>Arcoidea</taxon>
        <taxon>Arcidae</taxon>
        <taxon>Tegillarca</taxon>
    </lineage>
</organism>
<feature type="region of interest" description="Disordered" evidence="1">
    <location>
        <begin position="1099"/>
        <end position="1127"/>
    </location>
</feature>
<dbReference type="PANTHER" id="PTHR14134:SF2">
    <property type="entry name" value="E3 UBIQUITIN-PROTEIN LIGASE RAD18"/>
    <property type="match status" value="1"/>
</dbReference>
<feature type="region of interest" description="Disordered" evidence="1">
    <location>
        <begin position="64"/>
        <end position="200"/>
    </location>
</feature>
<name>A0ABQ9E790_TEGGR</name>
<proteinExistence type="predicted"/>
<feature type="compositionally biased region" description="Basic and acidic residues" evidence="1">
    <location>
        <begin position="470"/>
        <end position="512"/>
    </location>
</feature>
<sequence length="1191" mass="133008">MIRMKTAVKSGEEDITSPNDWPTTFPQLKFVRFVSDSTSHTRTSALPAIQSALIQHLHNSKENISSKQEPYLNGSDITKPDKEKRKSLRNKSHDEKQRKEDSKLNSSSADLTSDNIQNQSLNKETEMPGRLTRGSQRLSLSKSKTPGKNGKQKEVEPTSVKDLSTEGKVSMEEDSVLISSDDSENEEDKPLTVPSQQSVNSLSMVENSLEREKCATSPIHIDELSGSIKPVMIPSDTDSIVSLHDQSDVSTPCPVCGVVIRTQIINLHLDSCLAGTEKKSALRRSVLPKRKPMPKLVYNLLSEKELRKKLKDIGLSVKGDKKVLIKRHHDYVVRYNADCDSLNPKSVEEILKEKLVVEKGSSPGTVRKAQEKYEKAHEKQFTDLIKATRQRMQSKTTNIKRQTRSSVTDKADTANSITSGKHAPSEKVAIRSGICEQSQTEHSGLDFVISEPELSDSDSSKPRTRRSLRLFKDKMSDVDETTESKSKLNKERKSTKQIDGRKFEQKQDKLVKMDMNQESNGKNCTDERNRDKNNDDGKFDCSKCIDKKQPVSPCQIHKNKVHIQVEVHTSPKCSRHLLFKKDNKSEDDLKSSNDTDENESIRASRRTRSSISKIKSDHVTNSNNKELHLNNLSTSTERKRNKKAETHGVLKIQETSKEACDVDQNPKCLPDKSKEAIGNTEKVTESIEKSPNKSSARKYRSDLTKSNNERETELTTVKKCLGQDINEHFSKQATRKSASDLTNIGNENETEFTLIKDKYSPRKSASDLTGMNTEREMQFTLETDYLNKDIETESVAKHSCNLYKILKDSPSKSPFKDKYMFSFSSPRNDKVHINKCAEESPTEISPKLNVLFPKTDSPVKFSLRRDIMSPGETSPQKFSSKASILSPGTNSPGKFLSKRDVLSPGANSPSKKSLKADVLSPGANSPSKKSFKANILSPGVNSPSKKSFKANLLSPGANSPSKKSLKADILSPRVNSPSKKSSKTNLLSPGTNSPSNTSFKAHGTNSPSKTLANTHKIKSPGTKSPHKILSPRRAGLSCSPLRQHKLVKTGDITWNIVDDSESETDLNDSLINKITKSIDKFESDEDEVIFSDFKKTWPVLSSQSSTKSERYGKTDDSTLESETESNCSFGSDISNVVPETAPIKLQKTDYFVNRRSHSRSKCKEDKCAKLRNKRKHATTGGNQESKRRRIN</sequence>
<feature type="region of interest" description="Disordered" evidence="1">
    <location>
        <begin position="1154"/>
        <end position="1191"/>
    </location>
</feature>
<feature type="compositionally biased region" description="Basic and acidic residues" evidence="1">
    <location>
        <begin position="1107"/>
        <end position="1116"/>
    </location>
</feature>
<feature type="compositionally biased region" description="Basic and acidic residues" evidence="1">
    <location>
        <begin position="699"/>
        <end position="710"/>
    </location>
</feature>
<feature type="region of interest" description="Disordered" evidence="1">
    <location>
        <begin position="443"/>
        <end position="538"/>
    </location>
</feature>
<dbReference type="SMART" id="SM00513">
    <property type="entry name" value="SAP"/>
    <property type="match status" value="1"/>
</dbReference>
<feature type="compositionally biased region" description="Polar residues" evidence="1">
    <location>
        <begin position="619"/>
        <end position="635"/>
    </location>
</feature>
<feature type="region of interest" description="Disordered" evidence="1">
    <location>
        <begin position="867"/>
        <end position="1033"/>
    </location>
</feature>
<feature type="region of interest" description="Disordered" evidence="1">
    <location>
        <begin position="669"/>
        <end position="710"/>
    </location>
</feature>
<feature type="compositionally biased region" description="Basic and acidic residues" evidence="1">
    <location>
        <begin position="584"/>
        <end position="593"/>
    </location>
</feature>
<feature type="compositionally biased region" description="Polar residues" evidence="1">
    <location>
        <begin position="871"/>
        <end position="892"/>
    </location>
</feature>
<accession>A0ABQ9E790</accession>
<dbReference type="Pfam" id="PF02037">
    <property type="entry name" value="SAP"/>
    <property type="match status" value="1"/>
</dbReference>
<dbReference type="Gene3D" id="3.30.160.60">
    <property type="entry name" value="Classic Zinc Finger"/>
    <property type="match status" value="1"/>
</dbReference>
<feature type="region of interest" description="Disordered" evidence="1">
    <location>
        <begin position="1"/>
        <end position="21"/>
    </location>
</feature>
<evidence type="ECO:0000256" key="1">
    <source>
        <dbReference type="SAM" id="MobiDB-lite"/>
    </source>
</evidence>
<comment type="caution">
    <text evidence="3">The sequence shown here is derived from an EMBL/GenBank/DDBJ whole genome shotgun (WGS) entry which is preliminary data.</text>
</comment>
<feature type="compositionally biased region" description="Polar residues" evidence="1">
    <location>
        <begin position="104"/>
        <end position="122"/>
    </location>
</feature>
<feature type="compositionally biased region" description="Basic and acidic residues" evidence="1">
    <location>
        <begin position="524"/>
        <end position="538"/>
    </location>
</feature>
<keyword evidence="4" id="KW-1185">Reference proteome</keyword>
<dbReference type="EMBL" id="JARBDR010000918">
    <property type="protein sequence ID" value="KAJ8301251.1"/>
    <property type="molecule type" value="Genomic_DNA"/>
</dbReference>
<dbReference type="InterPro" id="IPR003034">
    <property type="entry name" value="SAP_dom"/>
</dbReference>
<feature type="compositionally biased region" description="Polar residues" evidence="1">
    <location>
        <begin position="133"/>
        <end position="146"/>
    </location>
</feature>
<feature type="compositionally biased region" description="Polar residues" evidence="1">
    <location>
        <begin position="973"/>
        <end position="1013"/>
    </location>
</feature>
<feature type="compositionally biased region" description="Polar residues" evidence="1">
    <location>
        <begin position="390"/>
        <end position="406"/>
    </location>
</feature>
<dbReference type="PROSITE" id="PS50800">
    <property type="entry name" value="SAP"/>
    <property type="match status" value="1"/>
</dbReference>
<dbReference type="PANTHER" id="PTHR14134">
    <property type="entry name" value="E3 UBIQUITIN-PROTEIN LIGASE RAD18"/>
    <property type="match status" value="1"/>
</dbReference>
<evidence type="ECO:0000259" key="2">
    <source>
        <dbReference type="PROSITE" id="PS50800"/>
    </source>
</evidence>
<gene>
    <name evidence="3" type="ORF">KUTeg_020238</name>
</gene>
<feature type="region of interest" description="Disordered" evidence="1">
    <location>
        <begin position="390"/>
        <end position="428"/>
    </location>
</feature>
<feature type="compositionally biased region" description="Basic and acidic residues" evidence="1">
    <location>
        <begin position="682"/>
        <end position="691"/>
    </location>
</feature>
<dbReference type="InterPro" id="IPR039577">
    <property type="entry name" value="Rad18"/>
</dbReference>
<feature type="domain" description="SAP" evidence="2">
    <location>
        <begin position="298"/>
        <end position="332"/>
    </location>
</feature>
<evidence type="ECO:0000313" key="3">
    <source>
        <dbReference type="EMBL" id="KAJ8301251.1"/>
    </source>
</evidence>